<evidence type="ECO:0000313" key="3">
    <source>
        <dbReference type="Proteomes" id="UP000009045"/>
    </source>
</evidence>
<sequence>MNAPRGTLRATGLVALLLAPPVAQACGYEDPNSATFQRGVLNWSYPNALYVQGAVTQAILDRTIEPPAATRKKDLFGSGFRSAANRLNQFGSELQPGDTDEFAFTLVLIEPMLWSRYAVGEGTVGVSTHVKGPQRGDLVVVTAEAALEEIVSHRLSWERAEELGLVRFYGDPVQAARLRALAATPAARQQLPAQPRTTRAD</sequence>
<dbReference type="HOGENOM" id="CLU_1359638_0_0_5"/>
<protein>
    <recommendedName>
        <fullName evidence="4">Lipoprotein</fullName>
    </recommendedName>
</protein>
<dbReference type="Proteomes" id="UP000009045">
    <property type="component" value="Plasmid pSmeSM11c"/>
</dbReference>
<reference evidence="2 3" key="1">
    <citation type="journal article" date="2011" name="J. Biotechnol.">
        <title>The complete genome sequence of the dominant Sinorhizobium meliloti field isolate SM11 extends the S. meliloti pan-genome.</title>
        <authorList>
            <person name="Schneiker-Bekel S."/>
            <person name="Wibberg D."/>
            <person name="Bekel T."/>
            <person name="Blom J."/>
            <person name="Linke B."/>
            <person name="Neuweger H."/>
            <person name="Stiens M."/>
            <person name="Vorholter F.J."/>
            <person name="Weidner S."/>
            <person name="Goesmann A."/>
            <person name="Puhler A."/>
            <person name="Schluter A."/>
        </authorList>
    </citation>
    <scope>NUCLEOTIDE SEQUENCE [LARGE SCALE GENOMIC DNA]</scope>
    <source>
        <strain evidence="2 3">SM11</strain>
        <plasmid evidence="3">pSmeSM11c</plasmid>
    </source>
</reference>
<dbReference type="AlphaFoldDB" id="F7XBT3"/>
<name>F7XBT3_SINMM</name>
<geneLocation type="plasmid" evidence="2 3">
    <name>pSmeSM11c</name>
</geneLocation>
<dbReference type="PROSITE" id="PS51257">
    <property type="entry name" value="PROKAR_LIPOPROTEIN"/>
    <property type="match status" value="1"/>
</dbReference>
<organism evidence="2 3">
    <name type="scientific">Sinorhizobium meliloti (strain SM11)</name>
    <dbReference type="NCBI Taxonomy" id="707241"/>
    <lineage>
        <taxon>Bacteria</taxon>
        <taxon>Pseudomonadati</taxon>
        <taxon>Pseudomonadota</taxon>
        <taxon>Alphaproteobacteria</taxon>
        <taxon>Hyphomicrobiales</taxon>
        <taxon>Rhizobiaceae</taxon>
        <taxon>Sinorhizobium/Ensifer group</taxon>
        <taxon>Sinorhizobium</taxon>
    </lineage>
</organism>
<gene>
    <name evidence="2" type="ordered locus">SM11_pC0232</name>
</gene>
<evidence type="ECO:0000256" key="1">
    <source>
        <dbReference type="SAM" id="SignalP"/>
    </source>
</evidence>
<keyword evidence="1" id="KW-0732">Signal</keyword>
<keyword evidence="2" id="KW-0614">Plasmid</keyword>
<dbReference type="PATRIC" id="fig|707241.3.peg.4225"/>
<dbReference type="EMBL" id="CP001831">
    <property type="protein sequence ID" value="AEH81305.1"/>
    <property type="molecule type" value="Genomic_DNA"/>
</dbReference>
<feature type="signal peptide" evidence="1">
    <location>
        <begin position="1"/>
        <end position="25"/>
    </location>
</feature>
<feature type="chain" id="PRO_5003371635" description="Lipoprotein" evidence="1">
    <location>
        <begin position="26"/>
        <end position="201"/>
    </location>
</feature>
<dbReference type="KEGG" id="smx:SM11_pC0232"/>
<evidence type="ECO:0008006" key="4">
    <source>
        <dbReference type="Google" id="ProtNLM"/>
    </source>
</evidence>
<accession>F7XBT3</accession>
<evidence type="ECO:0000313" key="2">
    <source>
        <dbReference type="EMBL" id="AEH81305.1"/>
    </source>
</evidence>
<proteinExistence type="predicted"/>